<feature type="chain" id="PRO_5045266646" description="DUF4398 domain-containing protein" evidence="2">
    <location>
        <begin position="21"/>
        <end position="348"/>
    </location>
</feature>
<dbReference type="Proteomes" id="UP000183471">
    <property type="component" value="Unassembled WGS sequence"/>
</dbReference>
<keyword evidence="4" id="KW-1185">Reference proteome</keyword>
<keyword evidence="2" id="KW-0732">Signal</keyword>
<gene>
    <name evidence="3" type="ORF">SAMN05216402_2702</name>
</gene>
<comment type="caution">
    <text evidence="3">The sequence shown here is derived from an EMBL/GenBank/DDBJ whole genome shotgun (WGS) entry which is preliminary data.</text>
</comment>
<reference evidence="3 4" key="1">
    <citation type="submission" date="2016-10" db="EMBL/GenBank/DDBJ databases">
        <authorList>
            <person name="Varghese N."/>
            <person name="Submissions S."/>
        </authorList>
    </citation>
    <scope>NUCLEOTIDE SEQUENCE [LARGE SCALE GENOMIC DNA]</scope>
    <source>
        <strain evidence="3 4">Nl1</strain>
    </source>
</reference>
<keyword evidence="1" id="KW-0175">Coiled coil</keyword>
<accession>A0ABY0TIH7</accession>
<protein>
    <recommendedName>
        <fullName evidence="5">DUF4398 domain-containing protein</fullName>
    </recommendedName>
</protein>
<proteinExistence type="predicted"/>
<dbReference type="RefSeq" id="WP_074633376.1">
    <property type="nucleotide sequence ID" value="NZ_FNKY01000001.1"/>
</dbReference>
<feature type="signal peptide" evidence="2">
    <location>
        <begin position="1"/>
        <end position="20"/>
    </location>
</feature>
<name>A0ABY0TIH7_9PROT</name>
<evidence type="ECO:0000313" key="3">
    <source>
        <dbReference type="EMBL" id="SDQ88988.1"/>
    </source>
</evidence>
<evidence type="ECO:0000313" key="4">
    <source>
        <dbReference type="Proteomes" id="UP000183471"/>
    </source>
</evidence>
<feature type="coiled-coil region" evidence="1">
    <location>
        <begin position="121"/>
        <end position="185"/>
    </location>
</feature>
<dbReference type="PROSITE" id="PS51257">
    <property type="entry name" value="PROKAR_LIPOPROTEIN"/>
    <property type="match status" value="1"/>
</dbReference>
<evidence type="ECO:0008006" key="5">
    <source>
        <dbReference type="Google" id="ProtNLM"/>
    </source>
</evidence>
<organism evidence="3 4">
    <name type="scientific">Nitrosospira multiformis</name>
    <dbReference type="NCBI Taxonomy" id="1231"/>
    <lineage>
        <taxon>Bacteria</taxon>
        <taxon>Pseudomonadati</taxon>
        <taxon>Pseudomonadota</taxon>
        <taxon>Betaproteobacteria</taxon>
        <taxon>Nitrosomonadales</taxon>
        <taxon>Nitrosomonadaceae</taxon>
        <taxon>Nitrosospira</taxon>
    </lineage>
</organism>
<sequence>MKIAFVLFLSLLFGMLSGCATFVSGERADLGKGGYEYSLPVPIIVVTPQANGTLDVKVDYLPDPNNTYVLRTESLISSYTLDVKRTNGMLTSVSLDAKADGVAEAIAESAGNVVKAKGDVLAKEKEKAEIAEKEQLKAIDQAELSLAIAVAKQKTIIAAKETSKFLDAELAVAEAQAKLDHLSKRVASGGASYNDPGDGTLPTAAGPVIFRVVTEADGVKLVALDGPSSFVTSLAAKPGTKVEDLTAEVQGSSVLKRDRDKPLQFVILVNKPVASVDLDNSLLQVAGSNEDARKWLVAANANNTSTGALVIVTLKNNMPKGTYLFTPVFKKNTGEPMQTDPVKITVAP</sequence>
<dbReference type="EMBL" id="FNKY01000001">
    <property type="protein sequence ID" value="SDQ88988.1"/>
    <property type="molecule type" value="Genomic_DNA"/>
</dbReference>
<evidence type="ECO:0000256" key="2">
    <source>
        <dbReference type="SAM" id="SignalP"/>
    </source>
</evidence>
<evidence type="ECO:0000256" key="1">
    <source>
        <dbReference type="SAM" id="Coils"/>
    </source>
</evidence>